<organism evidence="1 2">
    <name type="scientific">Methylorubrum populi (strain ATCC BAA-705 / NCIMB 13946 / BJ001)</name>
    <name type="common">Methylobacterium populi</name>
    <dbReference type="NCBI Taxonomy" id="441620"/>
    <lineage>
        <taxon>Bacteria</taxon>
        <taxon>Pseudomonadati</taxon>
        <taxon>Pseudomonadota</taxon>
        <taxon>Alphaproteobacteria</taxon>
        <taxon>Hyphomicrobiales</taxon>
        <taxon>Methylobacteriaceae</taxon>
        <taxon>Methylorubrum</taxon>
    </lineage>
</organism>
<dbReference type="STRING" id="441620.Mpop_2694"/>
<protein>
    <submittedName>
        <fullName evidence="1">Uncharacterized protein</fullName>
    </submittedName>
</protein>
<gene>
    <name evidence="1" type="ordered locus">Mpop_2694</name>
</gene>
<accession>B1ZCY0</accession>
<name>B1ZCY0_METPB</name>
<reference evidence="1" key="1">
    <citation type="submission" date="2008-04" db="EMBL/GenBank/DDBJ databases">
        <title>Complete sequence of chromosome of Methylobacterium populi BJ001.</title>
        <authorList>
            <consortium name="US DOE Joint Genome Institute"/>
            <person name="Copeland A."/>
            <person name="Lucas S."/>
            <person name="Lapidus A."/>
            <person name="Glavina del Rio T."/>
            <person name="Dalin E."/>
            <person name="Tice H."/>
            <person name="Bruce D."/>
            <person name="Goodwin L."/>
            <person name="Pitluck S."/>
            <person name="Chertkov O."/>
            <person name="Brettin T."/>
            <person name="Detter J.C."/>
            <person name="Han C."/>
            <person name="Kuske C.R."/>
            <person name="Schmutz J."/>
            <person name="Larimer F."/>
            <person name="Land M."/>
            <person name="Hauser L."/>
            <person name="Kyrpides N."/>
            <person name="Mikhailova N."/>
            <person name="Marx C."/>
            <person name="Richardson P."/>
        </authorList>
    </citation>
    <scope>NUCLEOTIDE SEQUENCE [LARGE SCALE GENOMIC DNA]</scope>
    <source>
        <strain evidence="1">BJ001</strain>
    </source>
</reference>
<dbReference type="KEGG" id="mpo:Mpop_2694"/>
<evidence type="ECO:0000313" key="1">
    <source>
        <dbReference type="EMBL" id="ACB80849.1"/>
    </source>
</evidence>
<dbReference type="AlphaFoldDB" id="B1ZCY0"/>
<dbReference type="EMBL" id="CP001029">
    <property type="protein sequence ID" value="ACB80849.1"/>
    <property type="molecule type" value="Genomic_DNA"/>
</dbReference>
<evidence type="ECO:0000313" key="2">
    <source>
        <dbReference type="Proteomes" id="UP000007136"/>
    </source>
</evidence>
<dbReference type="HOGENOM" id="CLU_2634053_0_0_5"/>
<proteinExistence type="predicted"/>
<dbReference type="Proteomes" id="UP000007136">
    <property type="component" value="Chromosome"/>
</dbReference>
<sequence>MLTIQPRSASAAAPAGALPADGAVIVFDVVPVASWASPGVAYRVERQGREFRFQNVRTGSATFDRDWAVARSSWRAA</sequence>
<dbReference type="RefSeq" id="WP_012454571.1">
    <property type="nucleotide sequence ID" value="NC_010725.1"/>
</dbReference>
<dbReference type="OrthoDB" id="9934795at2"/>